<organism evidence="4 5">
    <name type="scientific">Candidatus Nomurabacteria bacterium GW2011_GWA1_46_11</name>
    <dbReference type="NCBI Taxonomy" id="1618732"/>
    <lineage>
        <taxon>Bacteria</taxon>
        <taxon>Candidatus Nomuraibacteriota</taxon>
    </lineage>
</organism>
<keyword evidence="1" id="KW-0820">tRNA-binding</keyword>
<dbReference type="InterPro" id="IPR001328">
    <property type="entry name" value="Pept_tRNA_hydro"/>
</dbReference>
<evidence type="ECO:0000256" key="3">
    <source>
        <dbReference type="ARBA" id="ARBA00022884"/>
    </source>
</evidence>
<keyword evidence="3" id="KW-0694">RNA-binding</keyword>
<protein>
    <submittedName>
        <fullName evidence="4">Peptidyl-tRNA hydrolase</fullName>
    </submittedName>
</protein>
<keyword evidence="2 4" id="KW-0378">Hydrolase</keyword>
<dbReference type="AlphaFoldDB" id="A0A0G1RLD2"/>
<dbReference type="SUPFAM" id="SSF53178">
    <property type="entry name" value="Peptidyl-tRNA hydrolase-like"/>
    <property type="match status" value="1"/>
</dbReference>
<dbReference type="NCBIfam" id="TIGR00447">
    <property type="entry name" value="pth"/>
    <property type="match status" value="1"/>
</dbReference>
<evidence type="ECO:0000313" key="4">
    <source>
        <dbReference type="EMBL" id="KKU21740.1"/>
    </source>
</evidence>
<dbReference type="Proteomes" id="UP000034107">
    <property type="component" value="Unassembled WGS sequence"/>
</dbReference>
<dbReference type="EMBL" id="LCLS01000013">
    <property type="protein sequence ID" value="KKU21740.1"/>
    <property type="molecule type" value="Genomic_DNA"/>
</dbReference>
<evidence type="ECO:0000313" key="5">
    <source>
        <dbReference type="Proteomes" id="UP000034107"/>
    </source>
</evidence>
<reference evidence="4 5" key="1">
    <citation type="journal article" date="2015" name="Nature">
        <title>rRNA introns, odd ribosomes, and small enigmatic genomes across a large radiation of phyla.</title>
        <authorList>
            <person name="Brown C.T."/>
            <person name="Hug L.A."/>
            <person name="Thomas B.C."/>
            <person name="Sharon I."/>
            <person name="Castelle C.J."/>
            <person name="Singh A."/>
            <person name="Wilkins M.J."/>
            <person name="Williams K.H."/>
            <person name="Banfield J.F."/>
        </authorList>
    </citation>
    <scope>NUCLEOTIDE SEQUENCE [LARGE SCALE GENOMIC DNA]</scope>
</reference>
<dbReference type="GO" id="GO:0000049">
    <property type="term" value="F:tRNA binding"/>
    <property type="evidence" value="ECO:0007669"/>
    <property type="project" value="UniProtKB-KW"/>
</dbReference>
<dbReference type="PANTHER" id="PTHR17224:SF1">
    <property type="entry name" value="PEPTIDYL-TRNA HYDROLASE"/>
    <property type="match status" value="1"/>
</dbReference>
<evidence type="ECO:0000256" key="2">
    <source>
        <dbReference type="ARBA" id="ARBA00022801"/>
    </source>
</evidence>
<dbReference type="Pfam" id="PF01195">
    <property type="entry name" value="Pept_tRNA_hydro"/>
    <property type="match status" value="1"/>
</dbReference>
<accession>A0A0G1RLD2</accession>
<proteinExistence type="predicted"/>
<dbReference type="PANTHER" id="PTHR17224">
    <property type="entry name" value="PEPTIDYL-TRNA HYDROLASE"/>
    <property type="match status" value="1"/>
</dbReference>
<sequence length="178" mass="20312">MFKLFFSRPKPAFPKPEGNDIRLIFGLGNPGEKYAPTYHNVGQLYVDHIAKGPFKKYRNFEFSKENGVVFIKSLTFMNQSGIAAKEALKYFNLKPENLLVVHDDSDISLGEYKFSFDQGSAGHNGVASIINHLKTQKFFRARIGVRENQKKAGEFILKPISKKNLLLLREVFSRIKIL</sequence>
<evidence type="ECO:0000256" key="1">
    <source>
        <dbReference type="ARBA" id="ARBA00022555"/>
    </source>
</evidence>
<comment type="caution">
    <text evidence="4">The sequence shown here is derived from an EMBL/GenBank/DDBJ whole genome shotgun (WGS) entry which is preliminary data.</text>
</comment>
<name>A0A0G1RLD2_9BACT</name>
<gene>
    <name evidence="4" type="ORF">UX31_C0013G0014</name>
</gene>
<dbReference type="GO" id="GO:0004045">
    <property type="term" value="F:peptidyl-tRNA hydrolase activity"/>
    <property type="evidence" value="ECO:0007669"/>
    <property type="project" value="InterPro"/>
</dbReference>
<dbReference type="InterPro" id="IPR036416">
    <property type="entry name" value="Pept_tRNA_hydro_sf"/>
</dbReference>
<dbReference type="Gene3D" id="3.40.50.1470">
    <property type="entry name" value="Peptidyl-tRNA hydrolase"/>
    <property type="match status" value="1"/>
</dbReference>